<keyword evidence="3" id="KW-0378">Hydrolase</keyword>
<feature type="transmembrane region" description="Helical" evidence="1">
    <location>
        <begin position="202"/>
        <end position="220"/>
    </location>
</feature>
<dbReference type="Proteomes" id="UP000199437">
    <property type="component" value="Unassembled WGS sequence"/>
</dbReference>
<dbReference type="Pfam" id="PF01757">
    <property type="entry name" value="Acyl_transf_3"/>
    <property type="match status" value="1"/>
</dbReference>
<feature type="transmembrane region" description="Helical" evidence="1">
    <location>
        <begin position="12"/>
        <end position="28"/>
    </location>
</feature>
<name>A0A1I0N809_9BACT</name>
<feature type="transmembrane region" description="Helical" evidence="1">
    <location>
        <begin position="151"/>
        <end position="170"/>
    </location>
</feature>
<feature type="transmembrane region" description="Helical" evidence="1">
    <location>
        <begin position="323"/>
        <end position="346"/>
    </location>
</feature>
<feature type="transmembrane region" description="Helical" evidence="1">
    <location>
        <begin position="48"/>
        <end position="67"/>
    </location>
</feature>
<feature type="transmembrane region" description="Helical" evidence="1">
    <location>
        <begin position="87"/>
        <end position="107"/>
    </location>
</feature>
<evidence type="ECO:0000313" key="4">
    <source>
        <dbReference type="Proteomes" id="UP000199437"/>
    </source>
</evidence>
<keyword evidence="4" id="KW-1185">Reference proteome</keyword>
<dbReference type="InterPro" id="IPR050879">
    <property type="entry name" value="Acyltransferase_3"/>
</dbReference>
<feature type="domain" description="Acyltransferase 3" evidence="2">
    <location>
        <begin position="9"/>
        <end position="338"/>
    </location>
</feature>
<dbReference type="PANTHER" id="PTHR23028">
    <property type="entry name" value="ACETYLTRANSFERASE"/>
    <property type="match status" value="1"/>
</dbReference>
<feature type="transmembrane region" description="Helical" evidence="1">
    <location>
        <begin position="255"/>
        <end position="272"/>
    </location>
</feature>
<evidence type="ECO:0000259" key="2">
    <source>
        <dbReference type="Pfam" id="PF01757"/>
    </source>
</evidence>
<organism evidence="3 4">
    <name type="scientific">Roseivirga pacifica</name>
    <dbReference type="NCBI Taxonomy" id="1267423"/>
    <lineage>
        <taxon>Bacteria</taxon>
        <taxon>Pseudomonadati</taxon>
        <taxon>Bacteroidota</taxon>
        <taxon>Cytophagia</taxon>
        <taxon>Cytophagales</taxon>
        <taxon>Roseivirgaceae</taxon>
        <taxon>Roseivirga</taxon>
    </lineage>
</organism>
<accession>A0A1I0N809</accession>
<keyword evidence="1" id="KW-0472">Membrane</keyword>
<keyword evidence="1" id="KW-0812">Transmembrane</keyword>
<keyword evidence="1" id="KW-1133">Transmembrane helix</keyword>
<evidence type="ECO:0000256" key="1">
    <source>
        <dbReference type="SAM" id="Phobius"/>
    </source>
</evidence>
<feature type="transmembrane region" description="Helical" evidence="1">
    <location>
        <begin position="292"/>
        <end position="311"/>
    </location>
</feature>
<dbReference type="GO" id="GO:0016787">
    <property type="term" value="F:hydrolase activity"/>
    <property type="evidence" value="ECO:0007669"/>
    <property type="project" value="UniProtKB-KW"/>
</dbReference>
<proteinExistence type="predicted"/>
<keyword evidence="3" id="KW-0808">Transferase</keyword>
<reference evidence="4" key="1">
    <citation type="submission" date="2016-10" db="EMBL/GenBank/DDBJ databases">
        <authorList>
            <person name="Varghese N."/>
            <person name="Submissions S."/>
        </authorList>
    </citation>
    <scope>NUCLEOTIDE SEQUENCE [LARGE SCALE GENOMIC DNA]</scope>
    <source>
        <strain evidence="4">CGMCC 1.12402</strain>
    </source>
</reference>
<dbReference type="GO" id="GO:0016747">
    <property type="term" value="F:acyltransferase activity, transferring groups other than amino-acyl groups"/>
    <property type="evidence" value="ECO:0007669"/>
    <property type="project" value="InterPro"/>
</dbReference>
<dbReference type="EMBL" id="FOIR01000001">
    <property type="protein sequence ID" value="SEV96948.1"/>
    <property type="molecule type" value="Genomic_DNA"/>
</dbReference>
<keyword evidence="3" id="KW-0012">Acyltransferase</keyword>
<feature type="transmembrane region" description="Helical" evidence="1">
    <location>
        <begin position="177"/>
        <end position="196"/>
    </location>
</feature>
<dbReference type="InterPro" id="IPR002656">
    <property type="entry name" value="Acyl_transf_3_dom"/>
</dbReference>
<gene>
    <name evidence="3" type="ORF">SAMN05216290_0977</name>
</gene>
<evidence type="ECO:0000313" key="3">
    <source>
        <dbReference type="EMBL" id="SEV96948.1"/>
    </source>
</evidence>
<dbReference type="STRING" id="1267423.SAMN05216290_0977"/>
<feature type="transmembrane region" description="Helical" evidence="1">
    <location>
        <begin position="232"/>
        <end position="249"/>
    </location>
</feature>
<dbReference type="AlphaFoldDB" id="A0A1I0N809"/>
<sequence>MVNKVHKFQALDGIRGFAAVMVFFYHYSLEFFDPLSLFSGFYVFRVSYAFVDFFFVLSGFVIAANYLGKVNSFQSFKHFTQKRFIRLYPLLFVTVMAFVCLKLYALYFTDFNFNSEGYSLNTLFLETIEPLTFMNSTPIITSDNGMNPVSWSISAEMIAYVTFALVGLMIPNKTWPFIALIGGGVLFMVFNGRYLYTGDFGFVRGGINFSSGVLVYQLYACRSTVGSNIKRLEWWFILLVFSALGLIAFSKNELWNLLLPVMFSFGVYVFAFEKGAVSGFLKRKWMQYLGKISYSFYLNHFIVLWVFHQIVWRVLKIEPTPLLSFLGGGVTLLLVVLVSSFTFKYVELFCSNKLKKRFGF</sequence>
<protein>
    <submittedName>
        <fullName evidence="3">Peptidoglycan/LPS O-acetylase OafA/YrhL, contains acyltransferase and SGNH-hydrolase domains</fullName>
    </submittedName>
</protein>